<feature type="compositionally biased region" description="Low complexity" evidence="1">
    <location>
        <begin position="204"/>
        <end position="215"/>
    </location>
</feature>
<dbReference type="Proteomes" id="UP000007801">
    <property type="component" value="Unassembled WGS sequence"/>
</dbReference>
<feature type="compositionally biased region" description="Polar residues" evidence="1">
    <location>
        <begin position="315"/>
        <end position="324"/>
    </location>
</feature>
<protein>
    <submittedName>
        <fullName evidence="3">Uncharacterized protein</fullName>
    </submittedName>
</protein>
<feature type="signal peptide" evidence="2">
    <location>
        <begin position="1"/>
        <end position="25"/>
    </location>
</feature>
<evidence type="ECO:0000256" key="1">
    <source>
        <dbReference type="SAM" id="MobiDB-lite"/>
    </source>
</evidence>
<organism evidence="3 4">
    <name type="scientific">Drosophila ananassae</name>
    <name type="common">Fruit fly</name>
    <dbReference type="NCBI Taxonomy" id="7217"/>
    <lineage>
        <taxon>Eukaryota</taxon>
        <taxon>Metazoa</taxon>
        <taxon>Ecdysozoa</taxon>
        <taxon>Arthropoda</taxon>
        <taxon>Hexapoda</taxon>
        <taxon>Insecta</taxon>
        <taxon>Pterygota</taxon>
        <taxon>Neoptera</taxon>
        <taxon>Endopterygota</taxon>
        <taxon>Diptera</taxon>
        <taxon>Brachycera</taxon>
        <taxon>Muscomorpha</taxon>
        <taxon>Ephydroidea</taxon>
        <taxon>Drosophilidae</taxon>
        <taxon>Drosophila</taxon>
        <taxon>Sophophora</taxon>
    </lineage>
</organism>
<dbReference type="GeneID" id="6494310"/>
<feature type="compositionally biased region" description="Basic residues" evidence="1">
    <location>
        <begin position="43"/>
        <end position="54"/>
    </location>
</feature>
<dbReference type="KEGG" id="dan:6494310"/>
<accession>B3MD49</accession>
<feature type="compositionally biased region" description="Gly residues" evidence="1">
    <location>
        <begin position="249"/>
        <end position="263"/>
    </location>
</feature>
<evidence type="ECO:0000313" key="3">
    <source>
        <dbReference type="EMBL" id="EDV37382.2"/>
    </source>
</evidence>
<feature type="compositionally biased region" description="Pro residues" evidence="1">
    <location>
        <begin position="144"/>
        <end position="155"/>
    </location>
</feature>
<feature type="compositionally biased region" description="Basic and acidic residues" evidence="1">
    <location>
        <begin position="440"/>
        <end position="452"/>
    </location>
</feature>
<dbReference type="OrthoDB" id="7870095at2759"/>
<gene>
    <name evidence="3" type="primary">Dana\GF11446</name>
    <name evidence="3" type="synonym">dana_GLEANR_11503</name>
    <name evidence="3" type="ORF">GF11446</name>
</gene>
<feature type="compositionally biased region" description="Low complexity" evidence="1">
    <location>
        <begin position="63"/>
        <end position="74"/>
    </location>
</feature>
<feature type="compositionally biased region" description="Polar residues" evidence="1">
    <location>
        <begin position="286"/>
        <end position="307"/>
    </location>
</feature>
<dbReference type="AlphaFoldDB" id="B3MD49"/>
<feature type="compositionally biased region" description="Polar residues" evidence="1">
    <location>
        <begin position="266"/>
        <end position="277"/>
    </location>
</feature>
<evidence type="ECO:0000313" key="4">
    <source>
        <dbReference type="Proteomes" id="UP000007801"/>
    </source>
</evidence>
<feature type="region of interest" description="Disordered" evidence="1">
    <location>
        <begin position="34"/>
        <end position="463"/>
    </location>
</feature>
<feature type="compositionally biased region" description="Polar residues" evidence="1">
    <location>
        <begin position="336"/>
        <end position="347"/>
    </location>
</feature>
<feature type="compositionally biased region" description="Polar residues" evidence="1">
    <location>
        <begin position="362"/>
        <end position="398"/>
    </location>
</feature>
<dbReference type="CTD" id="2634"/>
<keyword evidence="2" id="KW-0732">Signal</keyword>
<proteinExistence type="predicted"/>
<dbReference type="HOGENOM" id="CLU_611486_0_0_1"/>
<reference evidence="3 4" key="1">
    <citation type="journal article" date="2007" name="Nature">
        <title>Evolution of genes and genomes on the Drosophila phylogeny.</title>
        <authorList>
            <consortium name="Drosophila 12 Genomes Consortium"/>
            <person name="Clark A.G."/>
            <person name="Eisen M.B."/>
            <person name="Smith D.R."/>
            <person name="Bergman C.M."/>
            <person name="Oliver B."/>
            <person name="Markow T.A."/>
            <person name="Kaufman T.C."/>
            <person name="Kellis M."/>
            <person name="Gelbart W."/>
            <person name="Iyer V.N."/>
            <person name="Pollard D.A."/>
            <person name="Sackton T.B."/>
            <person name="Larracuente A.M."/>
            <person name="Singh N.D."/>
            <person name="Abad J.P."/>
            <person name="Abt D.N."/>
            <person name="Adryan B."/>
            <person name="Aguade M."/>
            <person name="Akashi H."/>
            <person name="Anderson W.W."/>
            <person name="Aquadro C.F."/>
            <person name="Ardell D.H."/>
            <person name="Arguello R."/>
            <person name="Artieri C.G."/>
            <person name="Barbash D.A."/>
            <person name="Barker D."/>
            <person name="Barsanti P."/>
            <person name="Batterham P."/>
            <person name="Batzoglou S."/>
            <person name="Begun D."/>
            <person name="Bhutkar A."/>
            <person name="Blanco E."/>
            <person name="Bosak S.A."/>
            <person name="Bradley R.K."/>
            <person name="Brand A.D."/>
            <person name="Brent M.R."/>
            <person name="Brooks A.N."/>
            <person name="Brown R.H."/>
            <person name="Butlin R.K."/>
            <person name="Caggese C."/>
            <person name="Calvi B.R."/>
            <person name="Bernardo de Carvalho A."/>
            <person name="Caspi A."/>
            <person name="Castrezana S."/>
            <person name="Celniker S.E."/>
            <person name="Chang J.L."/>
            <person name="Chapple C."/>
            <person name="Chatterji S."/>
            <person name="Chinwalla A."/>
            <person name="Civetta A."/>
            <person name="Clifton S.W."/>
            <person name="Comeron J.M."/>
            <person name="Costello J.C."/>
            <person name="Coyne J.A."/>
            <person name="Daub J."/>
            <person name="David R.G."/>
            <person name="Delcher A.L."/>
            <person name="Delehaunty K."/>
            <person name="Do C.B."/>
            <person name="Ebling H."/>
            <person name="Edwards K."/>
            <person name="Eickbush T."/>
            <person name="Evans J.D."/>
            <person name="Filipski A."/>
            <person name="Findeiss S."/>
            <person name="Freyhult E."/>
            <person name="Fulton L."/>
            <person name="Fulton R."/>
            <person name="Garcia A.C."/>
            <person name="Gardiner A."/>
            <person name="Garfield D.A."/>
            <person name="Garvin B.E."/>
            <person name="Gibson G."/>
            <person name="Gilbert D."/>
            <person name="Gnerre S."/>
            <person name="Godfrey J."/>
            <person name="Good R."/>
            <person name="Gotea V."/>
            <person name="Gravely B."/>
            <person name="Greenberg A.J."/>
            <person name="Griffiths-Jones S."/>
            <person name="Gross S."/>
            <person name="Guigo R."/>
            <person name="Gustafson E.A."/>
            <person name="Haerty W."/>
            <person name="Hahn M.W."/>
            <person name="Halligan D.L."/>
            <person name="Halpern A.L."/>
            <person name="Halter G.M."/>
            <person name="Han M.V."/>
            <person name="Heger A."/>
            <person name="Hillier L."/>
            <person name="Hinrichs A.S."/>
            <person name="Holmes I."/>
            <person name="Hoskins R.A."/>
            <person name="Hubisz M.J."/>
            <person name="Hultmark D."/>
            <person name="Huntley M.A."/>
            <person name="Jaffe D.B."/>
            <person name="Jagadeeshan S."/>
            <person name="Jeck W.R."/>
            <person name="Johnson J."/>
            <person name="Jones C.D."/>
            <person name="Jordan W.C."/>
            <person name="Karpen G.H."/>
            <person name="Kataoka E."/>
            <person name="Keightley P.D."/>
            <person name="Kheradpour P."/>
            <person name="Kirkness E.F."/>
            <person name="Koerich L.B."/>
            <person name="Kristiansen K."/>
            <person name="Kudrna D."/>
            <person name="Kulathinal R.J."/>
            <person name="Kumar S."/>
            <person name="Kwok R."/>
            <person name="Lander E."/>
            <person name="Langley C.H."/>
            <person name="Lapoint R."/>
            <person name="Lazzaro B.P."/>
            <person name="Lee S.J."/>
            <person name="Levesque L."/>
            <person name="Li R."/>
            <person name="Lin C.F."/>
            <person name="Lin M.F."/>
            <person name="Lindblad-Toh K."/>
            <person name="Llopart A."/>
            <person name="Long M."/>
            <person name="Low L."/>
            <person name="Lozovsky E."/>
            <person name="Lu J."/>
            <person name="Luo M."/>
            <person name="Machado C.A."/>
            <person name="Makalowski W."/>
            <person name="Marzo M."/>
            <person name="Matsuda M."/>
            <person name="Matzkin L."/>
            <person name="McAllister B."/>
            <person name="McBride C.S."/>
            <person name="McKernan B."/>
            <person name="McKernan K."/>
            <person name="Mendez-Lago M."/>
            <person name="Minx P."/>
            <person name="Mollenhauer M.U."/>
            <person name="Montooth K."/>
            <person name="Mount S.M."/>
            <person name="Mu X."/>
            <person name="Myers E."/>
            <person name="Negre B."/>
            <person name="Newfeld S."/>
            <person name="Nielsen R."/>
            <person name="Noor M.A."/>
            <person name="O'Grady P."/>
            <person name="Pachter L."/>
            <person name="Papaceit M."/>
            <person name="Parisi M.J."/>
            <person name="Parisi M."/>
            <person name="Parts L."/>
            <person name="Pedersen J.S."/>
            <person name="Pesole G."/>
            <person name="Phillippy A.M."/>
            <person name="Ponting C.P."/>
            <person name="Pop M."/>
            <person name="Porcelli D."/>
            <person name="Powell J.R."/>
            <person name="Prohaska S."/>
            <person name="Pruitt K."/>
            <person name="Puig M."/>
            <person name="Quesneville H."/>
            <person name="Ram K.R."/>
            <person name="Rand D."/>
            <person name="Rasmussen M.D."/>
            <person name="Reed L.K."/>
            <person name="Reenan R."/>
            <person name="Reily A."/>
            <person name="Remington K.A."/>
            <person name="Rieger T.T."/>
            <person name="Ritchie M.G."/>
            <person name="Robin C."/>
            <person name="Rogers Y.H."/>
            <person name="Rohde C."/>
            <person name="Rozas J."/>
            <person name="Rubenfield M.J."/>
            <person name="Ruiz A."/>
            <person name="Russo S."/>
            <person name="Salzberg S.L."/>
            <person name="Sanchez-Gracia A."/>
            <person name="Saranga D.J."/>
            <person name="Sato H."/>
            <person name="Schaeffer S.W."/>
            <person name="Schatz M.C."/>
            <person name="Schlenke T."/>
            <person name="Schwartz R."/>
            <person name="Segarra C."/>
            <person name="Singh R.S."/>
            <person name="Sirot L."/>
            <person name="Sirota M."/>
            <person name="Sisneros N.B."/>
            <person name="Smith C.D."/>
            <person name="Smith T.F."/>
            <person name="Spieth J."/>
            <person name="Stage D.E."/>
            <person name="Stark A."/>
            <person name="Stephan W."/>
            <person name="Strausberg R.L."/>
            <person name="Strempel S."/>
            <person name="Sturgill D."/>
            <person name="Sutton G."/>
            <person name="Sutton G.G."/>
            <person name="Tao W."/>
            <person name="Teichmann S."/>
            <person name="Tobari Y.N."/>
            <person name="Tomimura Y."/>
            <person name="Tsolas J.M."/>
            <person name="Valente V.L."/>
            <person name="Venter E."/>
            <person name="Venter J.C."/>
            <person name="Vicario S."/>
            <person name="Vieira F.G."/>
            <person name="Vilella A.J."/>
            <person name="Villasante A."/>
            <person name="Walenz B."/>
            <person name="Wang J."/>
            <person name="Wasserman M."/>
            <person name="Watts T."/>
            <person name="Wilson D."/>
            <person name="Wilson R.K."/>
            <person name="Wing R.A."/>
            <person name="Wolfner M.F."/>
            <person name="Wong A."/>
            <person name="Wong G.K."/>
            <person name="Wu C.I."/>
            <person name="Wu G."/>
            <person name="Yamamoto D."/>
            <person name="Yang H.P."/>
            <person name="Yang S.P."/>
            <person name="Yorke J.A."/>
            <person name="Yoshida K."/>
            <person name="Zdobnov E."/>
            <person name="Zhang P."/>
            <person name="Zhang Y."/>
            <person name="Zimin A.V."/>
            <person name="Baldwin J."/>
            <person name="Abdouelleil A."/>
            <person name="Abdulkadir J."/>
            <person name="Abebe A."/>
            <person name="Abera B."/>
            <person name="Abreu J."/>
            <person name="Acer S.C."/>
            <person name="Aftuck L."/>
            <person name="Alexander A."/>
            <person name="An P."/>
            <person name="Anderson E."/>
            <person name="Anderson S."/>
            <person name="Arachi H."/>
            <person name="Azer M."/>
            <person name="Bachantsang P."/>
            <person name="Barry A."/>
            <person name="Bayul T."/>
            <person name="Berlin A."/>
            <person name="Bessette D."/>
            <person name="Bloom T."/>
            <person name="Blye J."/>
            <person name="Boguslavskiy L."/>
            <person name="Bonnet C."/>
            <person name="Boukhgalter B."/>
            <person name="Bourzgui I."/>
            <person name="Brown A."/>
            <person name="Cahill P."/>
            <person name="Channer S."/>
            <person name="Cheshatsang Y."/>
            <person name="Chuda L."/>
            <person name="Citroen M."/>
            <person name="Collymore A."/>
            <person name="Cooke P."/>
            <person name="Costello M."/>
            <person name="D'Aco K."/>
            <person name="Daza R."/>
            <person name="De Haan G."/>
            <person name="DeGray S."/>
            <person name="DeMaso C."/>
            <person name="Dhargay N."/>
            <person name="Dooley K."/>
            <person name="Dooley E."/>
            <person name="Doricent M."/>
            <person name="Dorje P."/>
            <person name="Dorjee K."/>
            <person name="Dupes A."/>
            <person name="Elong R."/>
            <person name="Falk J."/>
            <person name="Farina A."/>
            <person name="Faro S."/>
            <person name="Ferguson D."/>
            <person name="Fisher S."/>
            <person name="Foley C.D."/>
            <person name="Franke A."/>
            <person name="Friedrich D."/>
            <person name="Gadbois L."/>
            <person name="Gearin G."/>
            <person name="Gearin C.R."/>
            <person name="Giannoukos G."/>
            <person name="Goode T."/>
            <person name="Graham J."/>
            <person name="Grandbois E."/>
            <person name="Grewal S."/>
            <person name="Gyaltsen K."/>
            <person name="Hafez N."/>
            <person name="Hagos B."/>
            <person name="Hall J."/>
            <person name="Henson C."/>
            <person name="Hollinger A."/>
            <person name="Honan T."/>
            <person name="Huard M.D."/>
            <person name="Hughes L."/>
            <person name="Hurhula B."/>
            <person name="Husby M.E."/>
            <person name="Kamat A."/>
            <person name="Kanga B."/>
            <person name="Kashin S."/>
            <person name="Khazanovich D."/>
            <person name="Kisner P."/>
            <person name="Lance K."/>
            <person name="Lara M."/>
            <person name="Lee W."/>
            <person name="Lennon N."/>
            <person name="Letendre F."/>
            <person name="LeVine R."/>
            <person name="Lipovsky A."/>
            <person name="Liu X."/>
            <person name="Liu J."/>
            <person name="Liu S."/>
            <person name="Lokyitsang T."/>
            <person name="Lokyitsang Y."/>
            <person name="Lubonja R."/>
            <person name="Lui A."/>
            <person name="MacDonald P."/>
            <person name="Magnisalis V."/>
            <person name="Maru K."/>
            <person name="Matthews C."/>
            <person name="McCusker W."/>
            <person name="McDonough S."/>
            <person name="Mehta T."/>
            <person name="Meldrim J."/>
            <person name="Meneus L."/>
            <person name="Mihai O."/>
            <person name="Mihalev A."/>
            <person name="Mihova T."/>
            <person name="Mittelman R."/>
            <person name="Mlenga V."/>
            <person name="Montmayeur A."/>
            <person name="Mulrain L."/>
            <person name="Navidi A."/>
            <person name="Naylor J."/>
            <person name="Negash T."/>
            <person name="Nguyen T."/>
            <person name="Nguyen N."/>
            <person name="Nicol R."/>
            <person name="Norbu C."/>
            <person name="Norbu N."/>
            <person name="Novod N."/>
            <person name="O'Neill B."/>
            <person name="Osman S."/>
            <person name="Markiewicz E."/>
            <person name="Oyono O.L."/>
            <person name="Patti C."/>
            <person name="Phunkhang P."/>
            <person name="Pierre F."/>
            <person name="Priest M."/>
            <person name="Raghuraman S."/>
            <person name="Rege F."/>
            <person name="Reyes R."/>
            <person name="Rise C."/>
            <person name="Rogov P."/>
            <person name="Ross K."/>
            <person name="Ryan E."/>
            <person name="Settipalli S."/>
            <person name="Shea T."/>
            <person name="Sherpa N."/>
            <person name="Shi L."/>
            <person name="Shih D."/>
            <person name="Sparrow T."/>
            <person name="Spaulding J."/>
            <person name="Stalker J."/>
            <person name="Stange-Thomann N."/>
            <person name="Stavropoulos S."/>
            <person name="Stone C."/>
            <person name="Strader C."/>
            <person name="Tesfaye S."/>
            <person name="Thomson T."/>
            <person name="Thoulutsang Y."/>
            <person name="Thoulutsang D."/>
            <person name="Topham K."/>
            <person name="Topping I."/>
            <person name="Tsamla T."/>
            <person name="Vassiliev H."/>
            <person name="Vo A."/>
            <person name="Wangchuk T."/>
            <person name="Wangdi T."/>
            <person name="Weiand M."/>
            <person name="Wilkinson J."/>
            <person name="Wilson A."/>
            <person name="Yadav S."/>
            <person name="Young G."/>
            <person name="Yu Q."/>
            <person name="Zembek L."/>
            <person name="Zhong D."/>
            <person name="Zimmer A."/>
            <person name="Zwirko Z."/>
            <person name="Jaffe D.B."/>
            <person name="Alvarez P."/>
            <person name="Brockman W."/>
            <person name="Butler J."/>
            <person name="Chin C."/>
            <person name="Gnerre S."/>
            <person name="Grabherr M."/>
            <person name="Kleber M."/>
            <person name="Mauceli E."/>
            <person name="MacCallum I."/>
        </authorList>
    </citation>
    <scope>NUCLEOTIDE SEQUENCE [LARGE SCALE GENOMIC DNA]</scope>
    <source>
        <strain evidence="4">Tucson 14024-0371.13</strain>
    </source>
</reference>
<dbReference type="InParanoid" id="B3MD49"/>
<dbReference type="eggNOG" id="ENOG502RTNG">
    <property type="taxonomic scope" value="Eukaryota"/>
</dbReference>
<name>B3MD49_DROAN</name>
<evidence type="ECO:0000256" key="2">
    <source>
        <dbReference type="SAM" id="SignalP"/>
    </source>
</evidence>
<dbReference type="FunCoup" id="B3MD49">
    <property type="interactions" value="17"/>
</dbReference>
<feature type="chain" id="PRO_5006454659" evidence="2">
    <location>
        <begin position="26"/>
        <end position="463"/>
    </location>
</feature>
<keyword evidence="4" id="KW-1185">Reference proteome</keyword>
<dbReference type="EMBL" id="CH902619">
    <property type="protein sequence ID" value="EDV37382.2"/>
    <property type="molecule type" value="Genomic_DNA"/>
</dbReference>
<sequence>MSSQFLSLGWVLALTMAFFGQRAGAYPQNPFYVEGSGESGPRGHGRHHHGHHDHGYHNNKNWPGYGPVGVPQPQLTGYFPRNPYNQVPGGYRPDQQPGNFGNRQPDGFYGGGHGFRPHYGHGYGSGGNFNRGQPGFEFPQQGPNYPPPGGFPPPGSGESFNPRQPGFNQPAYPRPGQLPGNSPTYPRPDYFPGGFQQPESEENSGPSQPGFQFPGGNRGQSGNQQPDANSSPTYPRPGGFRQPDSEDGIGSGQIPGGNRGQPGGRANQQPGGNSSPNYPQPGSGGSTFQPAGSGEKNFQQPLPNPNQAPGGLPSRGQTPGNPKTLQPRPGNDDDFSQFNFQTPNTLQPRPGQDEFAGRAGSPGNTLQPVPGAQQPQGTAIQPRPGQNSNPVNVESTLNDLFKTQEFLSPELSRPEGSGVPQADPKLDATDINPQSVNERNLFDTEPKCKDGTELMSNRCRKTA</sequence>
<feature type="compositionally biased region" description="Polar residues" evidence="1">
    <location>
        <begin position="220"/>
        <end position="233"/>
    </location>
</feature>
<dbReference type="STRING" id="7217.B3MD49"/>